<feature type="region of interest" description="Disordered" evidence="1">
    <location>
        <begin position="1"/>
        <end position="31"/>
    </location>
</feature>
<dbReference type="Proteomes" id="UP001515480">
    <property type="component" value="Unassembled WGS sequence"/>
</dbReference>
<keyword evidence="3" id="KW-1185">Reference proteome</keyword>
<dbReference type="AlphaFoldDB" id="A0AB34ICR6"/>
<comment type="caution">
    <text evidence="2">The sequence shown here is derived from an EMBL/GenBank/DDBJ whole genome shotgun (WGS) entry which is preliminary data.</text>
</comment>
<protein>
    <submittedName>
        <fullName evidence="2">Uncharacterized protein</fullName>
    </submittedName>
</protein>
<organism evidence="2 3">
    <name type="scientific">Prymnesium parvum</name>
    <name type="common">Toxic golden alga</name>
    <dbReference type="NCBI Taxonomy" id="97485"/>
    <lineage>
        <taxon>Eukaryota</taxon>
        <taxon>Haptista</taxon>
        <taxon>Haptophyta</taxon>
        <taxon>Prymnesiophyceae</taxon>
        <taxon>Prymnesiales</taxon>
        <taxon>Prymnesiaceae</taxon>
        <taxon>Prymnesium</taxon>
    </lineage>
</organism>
<reference evidence="2 3" key="1">
    <citation type="journal article" date="2024" name="Science">
        <title>Giant polyketide synthase enzymes in the biosynthesis of giant marine polyether toxins.</title>
        <authorList>
            <person name="Fallon T.R."/>
            <person name="Shende V.V."/>
            <person name="Wierzbicki I.H."/>
            <person name="Pendleton A.L."/>
            <person name="Watervoot N.F."/>
            <person name="Auber R.P."/>
            <person name="Gonzalez D.J."/>
            <person name="Wisecaver J.H."/>
            <person name="Moore B.S."/>
        </authorList>
    </citation>
    <scope>NUCLEOTIDE SEQUENCE [LARGE SCALE GENOMIC DNA]</scope>
    <source>
        <strain evidence="2 3">12B1</strain>
    </source>
</reference>
<dbReference type="EMBL" id="JBGBPQ010000032">
    <property type="protein sequence ID" value="KAL1495379.1"/>
    <property type="molecule type" value="Genomic_DNA"/>
</dbReference>
<gene>
    <name evidence="2" type="ORF">AB1Y20_016748</name>
</gene>
<accession>A0AB34ICR6</accession>
<proteinExistence type="predicted"/>
<name>A0AB34ICR6_PRYPA</name>
<evidence type="ECO:0000313" key="2">
    <source>
        <dbReference type="EMBL" id="KAL1495379.1"/>
    </source>
</evidence>
<evidence type="ECO:0000256" key="1">
    <source>
        <dbReference type="SAM" id="MobiDB-lite"/>
    </source>
</evidence>
<feature type="region of interest" description="Disordered" evidence="1">
    <location>
        <begin position="59"/>
        <end position="85"/>
    </location>
</feature>
<sequence length="177" mass="18959">MTLSRSTPSRLCEQKRWGRPPSSNQLRLPIAGPPEVAPVASEAVNAQLLEMLHQFPTMSSPARAGSAEVAAGDSSQQSFPPPRERVVPGFANFSRLKGKIACIPEGADIPMFDPNAKDGRFTDNCPFCGIGTSRPRPTKVYRNLNEYRGTDITMSAAVDGDSVAAHHSISASCCSMV</sequence>
<evidence type="ECO:0000313" key="3">
    <source>
        <dbReference type="Proteomes" id="UP001515480"/>
    </source>
</evidence>